<name>A0A0C2CLQ1_9BILA</name>
<protein>
    <recommendedName>
        <fullName evidence="4">Zinc knuckle</fullName>
    </recommendedName>
</protein>
<feature type="region of interest" description="Disordered" evidence="1">
    <location>
        <begin position="241"/>
        <end position="308"/>
    </location>
</feature>
<feature type="compositionally biased region" description="Basic and acidic residues" evidence="1">
    <location>
        <begin position="296"/>
        <end position="308"/>
    </location>
</feature>
<keyword evidence="3" id="KW-1185">Reference proteome</keyword>
<evidence type="ECO:0000313" key="2">
    <source>
        <dbReference type="EMBL" id="KIH57498.1"/>
    </source>
</evidence>
<evidence type="ECO:0000313" key="3">
    <source>
        <dbReference type="Proteomes" id="UP000054047"/>
    </source>
</evidence>
<organism evidence="2 3">
    <name type="scientific">Ancylostoma duodenale</name>
    <dbReference type="NCBI Taxonomy" id="51022"/>
    <lineage>
        <taxon>Eukaryota</taxon>
        <taxon>Metazoa</taxon>
        <taxon>Ecdysozoa</taxon>
        <taxon>Nematoda</taxon>
        <taxon>Chromadorea</taxon>
        <taxon>Rhabditida</taxon>
        <taxon>Rhabditina</taxon>
        <taxon>Rhabditomorpha</taxon>
        <taxon>Strongyloidea</taxon>
        <taxon>Ancylostomatidae</taxon>
        <taxon>Ancylostomatinae</taxon>
        <taxon>Ancylostoma</taxon>
    </lineage>
</organism>
<dbReference type="OrthoDB" id="5823305at2759"/>
<dbReference type="Proteomes" id="UP000054047">
    <property type="component" value="Unassembled WGS sequence"/>
</dbReference>
<dbReference type="AlphaFoldDB" id="A0A0C2CLQ1"/>
<feature type="compositionally biased region" description="Acidic residues" evidence="1">
    <location>
        <begin position="286"/>
        <end position="295"/>
    </location>
</feature>
<evidence type="ECO:0008006" key="4">
    <source>
        <dbReference type="Google" id="ProtNLM"/>
    </source>
</evidence>
<feature type="compositionally biased region" description="Basic and acidic residues" evidence="1">
    <location>
        <begin position="262"/>
        <end position="285"/>
    </location>
</feature>
<gene>
    <name evidence="2" type="ORF">ANCDUO_12311</name>
</gene>
<feature type="compositionally biased region" description="Low complexity" evidence="1">
    <location>
        <begin position="246"/>
        <end position="256"/>
    </location>
</feature>
<sequence>MNAYEELARLLRICNAILTLPKPVVVYNKIIHGSLTLQITARSMKNLHDRLKAVRTSDKGWQERLTQLELVEAIRDKLHVEFALIRSDLRTLFAVVPLLIATDAISKQQWDELVKRPQYDDVGKPVTVNQGKLELIISDQIDLLEETRLSILEMRREFLEEERRETQRFQASALASLKNLHDTVDKGFANVNQDSHEMEHAENLKLTIQQEIATLSAENAHLAEGIRAAIDDAIAKLSRTESRNITSAASTESSTENPSQELSREGEGIIEEMHEERDEIPRLVGDDDSDDESDQMEEKEGNIIRDNEQFIEGLDAMEEEEEEEPEDEEALRLAARRAQRRRQIESEIHQTEQGVLNLEDIVNSLDQEQTCAPRNYERGAIQRDDARTLRCVYCGRIGDHYSDSCIAHRNIMERRVILDAQRRCRCCLEIEFSHHVCRKANLPCYHCRARGHHSSLCDLPERSEDIRNRIHHALESRRMALDRIRELQRELQELH</sequence>
<reference evidence="2 3" key="1">
    <citation type="submission" date="2013-12" db="EMBL/GenBank/DDBJ databases">
        <title>Draft genome of the parsitic nematode Ancylostoma duodenale.</title>
        <authorList>
            <person name="Mitreva M."/>
        </authorList>
    </citation>
    <scope>NUCLEOTIDE SEQUENCE [LARGE SCALE GENOMIC DNA]</scope>
    <source>
        <strain evidence="2 3">Zhejiang</strain>
    </source>
</reference>
<accession>A0A0C2CLQ1</accession>
<proteinExistence type="predicted"/>
<evidence type="ECO:0000256" key="1">
    <source>
        <dbReference type="SAM" id="MobiDB-lite"/>
    </source>
</evidence>
<dbReference type="EMBL" id="KN734316">
    <property type="protein sequence ID" value="KIH57498.1"/>
    <property type="molecule type" value="Genomic_DNA"/>
</dbReference>